<evidence type="ECO:0000256" key="7">
    <source>
        <dbReference type="HAMAP-Rule" id="MF_00825"/>
    </source>
</evidence>
<dbReference type="GO" id="GO:0009435">
    <property type="term" value="P:NAD+ biosynthetic process"/>
    <property type="evidence" value="ECO:0007669"/>
    <property type="project" value="UniProtKB-UniPathway"/>
</dbReference>
<proteinExistence type="inferred from homology"/>
<feature type="binding site" evidence="7">
    <location>
        <position position="55"/>
    </location>
    <ligand>
        <name>Fe cation</name>
        <dbReference type="ChEBI" id="CHEBI:24875"/>
        <label>1</label>
        <note>catalytic</note>
    </ligand>
</feature>
<evidence type="ECO:0000256" key="4">
    <source>
        <dbReference type="ARBA" id="ARBA00022964"/>
    </source>
</evidence>
<dbReference type="GO" id="GO:0043420">
    <property type="term" value="P:anthranilate metabolic process"/>
    <property type="evidence" value="ECO:0007669"/>
    <property type="project" value="UniProtKB-UniRule"/>
</dbReference>
<evidence type="ECO:0000313" key="9">
    <source>
        <dbReference type="EMBL" id="KAF1687778.1"/>
    </source>
</evidence>
<protein>
    <recommendedName>
        <fullName evidence="7">3-hydroxyanthranilate 3,4-dioxygenase</fullName>
        <ecNumber evidence="7">1.13.11.6</ecNumber>
    </recommendedName>
    <alternativeName>
        <fullName evidence="7">3-hydroxyanthranilate oxygenase</fullName>
        <shortName evidence="7">3-HAO</shortName>
    </alternativeName>
    <alternativeName>
        <fullName evidence="7">3-hydroxyanthranilic acid dioxygenase</fullName>
        <shortName evidence="7">HAD</shortName>
    </alternativeName>
</protein>
<dbReference type="CDD" id="cd06123">
    <property type="entry name" value="cupin_HAO"/>
    <property type="match status" value="1"/>
</dbReference>
<keyword evidence="4 7" id="KW-0223">Dioxygenase</keyword>
<dbReference type="AlphaFoldDB" id="A0A7V8GPP5"/>
<comment type="catalytic activity">
    <reaction evidence="7">
        <text>3-hydroxyanthranilate + O2 = (2Z,4Z)-2-amino-3-carboxymuconate 6-semialdehyde</text>
        <dbReference type="Rhea" id="RHEA:17953"/>
        <dbReference type="ChEBI" id="CHEBI:15379"/>
        <dbReference type="ChEBI" id="CHEBI:36559"/>
        <dbReference type="ChEBI" id="CHEBI:77612"/>
        <dbReference type="EC" id="1.13.11.6"/>
    </reaction>
</comment>
<evidence type="ECO:0000313" key="10">
    <source>
        <dbReference type="Proteomes" id="UP000462066"/>
    </source>
</evidence>
<dbReference type="PANTHER" id="PTHR15497:SF1">
    <property type="entry name" value="3-HYDROXYANTHRANILATE 3,4-DIOXYGENASE"/>
    <property type="match status" value="1"/>
</dbReference>
<evidence type="ECO:0000256" key="8">
    <source>
        <dbReference type="SAM" id="MobiDB-lite"/>
    </source>
</evidence>
<feature type="binding site" evidence="7">
    <location>
        <position position="98"/>
    </location>
    <ligand>
        <name>Fe cation</name>
        <dbReference type="ChEBI" id="CHEBI:24875"/>
        <label>1</label>
        <note>catalytic</note>
    </ligand>
</feature>
<dbReference type="InterPro" id="IPR010329">
    <property type="entry name" value="3hydroanth_dOase"/>
</dbReference>
<evidence type="ECO:0000256" key="6">
    <source>
        <dbReference type="ARBA" id="ARBA00023004"/>
    </source>
</evidence>
<dbReference type="HAMAP" id="MF_00825">
    <property type="entry name" value="3_HAO"/>
    <property type="match status" value="1"/>
</dbReference>
<dbReference type="NCBIfam" id="TIGR03037">
    <property type="entry name" value="anthran_nbaC"/>
    <property type="match status" value="1"/>
</dbReference>
<dbReference type="Gene3D" id="2.60.120.10">
    <property type="entry name" value="Jelly Rolls"/>
    <property type="match status" value="1"/>
</dbReference>
<feature type="binding site" evidence="7">
    <location>
        <position position="164"/>
    </location>
    <ligand>
        <name>Fe cation</name>
        <dbReference type="ChEBI" id="CHEBI:24875"/>
        <label>2</label>
    </ligand>
</feature>
<dbReference type="RefSeq" id="WP_162310106.1">
    <property type="nucleotide sequence ID" value="NZ_JACHGU010000002.1"/>
</dbReference>
<dbReference type="PANTHER" id="PTHR15497">
    <property type="entry name" value="3-HYDROXYANTHRANILATE 3,4-DIOXYGENASE"/>
    <property type="match status" value="1"/>
</dbReference>
<dbReference type="Proteomes" id="UP000462066">
    <property type="component" value="Unassembled WGS sequence"/>
</dbReference>
<sequence length="188" mass="21869">MSLPAPLDLHAWIEEHRHLLEPPVGNKCIYDGDFIVMVVGGPNSRTDFHWDEGPEWFYQLEGEMVLRVQEHRDGGPGAVRDIPIPAGQVFLLPPRVPHSPQRMPGSVGLVVERRRLAHEDDGLLWYCERCNHKLYEEYFHLHDIERDLPPVFERFYRSVEHRTCGHCGHLNPRPERYEPRPDSLADVT</sequence>
<comment type="function">
    <text evidence="1 7">Catalyzes the oxidative ring opening of 3-hydroxyanthranilate to 2-amino-3-carboxymuconate semialdehyde, which spontaneously cyclizes to quinolinate.</text>
</comment>
<dbReference type="SUPFAM" id="SSF51182">
    <property type="entry name" value="RmlC-like cupins"/>
    <property type="match status" value="1"/>
</dbReference>
<dbReference type="GO" id="GO:0019805">
    <property type="term" value="P:quinolinate biosynthetic process"/>
    <property type="evidence" value="ECO:0007669"/>
    <property type="project" value="UniProtKB-UniRule"/>
</dbReference>
<dbReference type="GO" id="GO:0000334">
    <property type="term" value="F:3-hydroxyanthranilate 3,4-dioxygenase activity"/>
    <property type="evidence" value="ECO:0007669"/>
    <property type="project" value="UniProtKB-UniRule"/>
</dbReference>
<organism evidence="9 10">
    <name type="scientific">Pseudoxanthomonas broegbernensis</name>
    <dbReference type="NCBI Taxonomy" id="83619"/>
    <lineage>
        <taxon>Bacteria</taxon>
        <taxon>Pseudomonadati</taxon>
        <taxon>Pseudomonadota</taxon>
        <taxon>Gammaproteobacteria</taxon>
        <taxon>Lysobacterales</taxon>
        <taxon>Lysobacteraceae</taxon>
        <taxon>Pseudoxanthomonas</taxon>
    </lineage>
</organism>
<gene>
    <name evidence="7" type="primary">nbaC</name>
    <name evidence="9" type="ORF">B1992_03770</name>
</gene>
<feature type="compositionally biased region" description="Basic and acidic residues" evidence="8">
    <location>
        <begin position="172"/>
        <end position="188"/>
    </location>
</feature>
<dbReference type="InterPro" id="IPR014710">
    <property type="entry name" value="RmlC-like_jellyroll"/>
</dbReference>
<keyword evidence="10" id="KW-1185">Reference proteome</keyword>
<dbReference type="InterPro" id="IPR011051">
    <property type="entry name" value="RmlC_Cupin_sf"/>
</dbReference>
<keyword evidence="6 7" id="KW-0408">Iron</keyword>
<keyword evidence="5 7" id="KW-0560">Oxidoreductase</keyword>
<comment type="pathway">
    <text evidence="7">Cofactor biosynthesis; NAD(+) biosynthesis; quinolinate from L-kynurenine: step 3/3.</text>
</comment>
<name>A0A7V8GPP5_9GAMM</name>
<dbReference type="UniPathway" id="UPA00253">
    <property type="reaction ID" value="UER00330"/>
</dbReference>
<feature type="binding site" evidence="7">
    <location>
        <position position="127"/>
    </location>
    <ligand>
        <name>Fe cation</name>
        <dbReference type="ChEBI" id="CHEBI:24875"/>
        <label>2</label>
    </ligand>
</feature>
<evidence type="ECO:0000256" key="2">
    <source>
        <dbReference type="ARBA" id="ARBA00022642"/>
    </source>
</evidence>
<dbReference type="EMBL" id="MWIP01000002">
    <property type="protein sequence ID" value="KAF1687778.1"/>
    <property type="molecule type" value="Genomic_DNA"/>
</dbReference>
<keyword evidence="2 7" id="KW-0662">Pyridine nucleotide biosynthesis</keyword>
<feature type="binding site" evidence="7">
    <location>
        <position position="130"/>
    </location>
    <ligand>
        <name>Fe cation</name>
        <dbReference type="ChEBI" id="CHEBI:24875"/>
        <label>2</label>
    </ligand>
</feature>
<feature type="binding site" evidence="7">
    <location>
        <position position="167"/>
    </location>
    <ligand>
        <name>Fe cation</name>
        <dbReference type="ChEBI" id="CHEBI:24875"/>
        <label>2</label>
    </ligand>
</feature>
<dbReference type="GO" id="GO:0008198">
    <property type="term" value="F:ferrous iron binding"/>
    <property type="evidence" value="ECO:0007669"/>
    <property type="project" value="UniProtKB-UniRule"/>
</dbReference>
<feature type="binding site" evidence="7">
    <location>
        <position position="102"/>
    </location>
    <ligand>
        <name>substrate</name>
    </ligand>
</feature>
<keyword evidence="3 7" id="KW-0479">Metal-binding</keyword>
<feature type="binding site" evidence="7">
    <location>
        <position position="112"/>
    </location>
    <ligand>
        <name>substrate</name>
    </ligand>
</feature>
<feature type="binding site" evidence="7">
    <location>
        <position position="45"/>
    </location>
    <ligand>
        <name>O2</name>
        <dbReference type="ChEBI" id="CHEBI:15379"/>
    </ligand>
</feature>
<feature type="binding site" evidence="7">
    <location>
        <position position="55"/>
    </location>
    <ligand>
        <name>substrate</name>
    </ligand>
</feature>
<comment type="similarity">
    <text evidence="7">Belongs to the 3-HAO family.</text>
</comment>
<dbReference type="EC" id="1.13.11.6" evidence="7"/>
<comment type="cofactor">
    <cofactor evidence="7">
        <name>Fe(2+)</name>
        <dbReference type="ChEBI" id="CHEBI:29033"/>
    </cofactor>
    <text evidence="7">Binds 2 Fe(2+) ions per subunit.</text>
</comment>
<comment type="subunit">
    <text evidence="7">Homodimer.</text>
</comment>
<accession>A0A7V8GPP5</accession>
<feature type="region of interest" description="Disordered" evidence="8">
    <location>
        <begin position="168"/>
        <end position="188"/>
    </location>
</feature>
<reference evidence="9 10" key="1">
    <citation type="submission" date="2017-10" db="EMBL/GenBank/DDBJ databases">
        <title>Whole genome sequencing of Pseudoxanthomonas broegbernensis DSM 12573(T).</title>
        <authorList>
            <person name="Kumar S."/>
            <person name="Bansal K."/>
            <person name="Kaur A."/>
            <person name="Patil P."/>
            <person name="Sharma S."/>
            <person name="Patil P.B."/>
        </authorList>
    </citation>
    <scope>NUCLEOTIDE SEQUENCE [LARGE SCALE GENOMIC DNA]</scope>
    <source>
        <strain evidence="9 10">DSM 12573</strain>
    </source>
</reference>
<comment type="caution">
    <text evidence="9">The sequence shown here is derived from an EMBL/GenBank/DDBJ whole genome shotgun (WGS) entry which is preliminary data.</text>
</comment>
<dbReference type="NCBIfam" id="NF009763">
    <property type="entry name" value="PRK13264.1"/>
    <property type="match status" value="1"/>
</dbReference>
<evidence type="ECO:0000256" key="5">
    <source>
        <dbReference type="ARBA" id="ARBA00023002"/>
    </source>
</evidence>
<feature type="binding site" evidence="7">
    <location>
        <position position="49"/>
    </location>
    <ligand>
        <name>Fe cation</name>
        <dbReference type="ChEBI" id="CHEBI:24875"/>
        <label>1</label>
        <note>catalytic</note>
    </ligand>
</feature>
<dbReference type="GO" id="GO:0006569">
    <property type="term" value="P:L-tryptophan catabolic process"/>
    <property type="evidence" value="ECO:0007669"/>
    <property type="project" value="UniProtKB-UniRule"/>
</dbReference>
<evidence type="ECO:0000256" key="3">
    <source>
        <dbReference type="ARBA" id="ARBA00022723"/>
    </source>
</evidence>
<evidence type="ECO:0000256" key="1">
    <source>
        <dbReference type="ARBA" id="ARBA00002752"/>
    </source>
</evidence>
<dbReference type="Pfam" id="PF06052">
    <property type="entry name" value="3-HAO"/>
    <property type="match status" value="1"/>
</dbReference>